<dbReference type="InParanoid" id="G8YU02"/>
<feature type="compositionally biased region" description="Polar residues" evidence="8">
    <location>
        <begin position="1049"/>
        <end position="1067"/>
    </location>
</feature>
<dbReference type="EMBL" id="FO082058">
    <property type="protein sequence ID" value="CCE73403.1"/>
    <property type="molecule type" value="Genomic_DNA"/>
</dbReference>
<reference evidence="12" key="2">
    <citation type="journal article" date="2012" name="G3 (Bethesda)">
        <title>Pichia sorbitophila, an interspecies yeast hybrid reveals early steps of genome resolution following polyploidization.</title>
        <authorList>
            <person name="Leh Louis V."/>
            <person name="Despons L."/>
            <person name="Friedrich A."/>
            <person name="Martin T."/>
            <person name="Durrens P."/>
            <person name="Casaregola S."/>
            <person name="Neuveglise C."/>
            <person name="Fairhead C."/>
            <person name="Marck C."/>
            <person name="Cruz J.A."/>
            <person name="Straub M.L."/>
            <person name="Kugler V."/>
            <person name="Sacerdot C."/>
            <person name="Uzunov Z."/>
            <person name="Thierry A."/>
            <person name="Weiss S."/>
            <person name="Bleykasten C."/>
            <person name="De Montigny J."/>
            <person name="Jacques N."/>
            <person name="Jung P."/>
            <person name="Lemaire M."/>
            <person name="Mallet S."/>
            <person name="Morel G."/>
            <person name="Richard G.F."/>
            <person name="Sarkar A."/>
            <person name="Savel G."/>
            <person name="Schacherer J."/>
            <person name="Seret M.L."/>
            <person name="Talla E."/>
            <person name="Samson G."/>
            <person name="Jubin C."/>
            <person name="Poulain J."/>
            <person name="Vacherie B."/>
            <person name="Barbe V."/>
            <person name="Pelletier E."/>
            <person name="Sherman D.J."/>
            <person name="Westhof E."/>
            <person name="Weissenbach J."/>
            <person name="Baret P.V."/>
            <person name="Wincker P."/>
            <person name="Gaillardin C."/>
            <person name="Dujon B."/>
            <person name="Souciet J.L."/>
        </authorList>
    </citation>
    <scope>NUCLEOTIDE SEQUENCE [LARGE SCALE GENOMIC DNA]</scope>
    <source>
        <strain evidence="12">ATCC MYA-4447 / BCRC 22081 / CBS 7064 / NBRC 10061 / NRRL Y-12695</strain>
    </source>
</reference>
<dbReference type="InterPro" id="IPR025977">
    <property type="entry name" value="Cnd3_C"/>
</dbReference>
<dbReference type="InterPro" id="IPR011989">
    <property type="entry name" value="ARM-like"/>
</dbReference>
<dbReference type="GO" id="GO:0007076">
    <property type="term" value="P:mitotic chromosome condensation"/>
    <property type="evidence" value="ECO:0007669"/>
    <property type="project" value="InterPro"/>
</dbReference>
<dbReference type="SUPFAM" id="SSF48371">
    <property type="entry name" value="ARM repeat"/>
    <property type="match status" value="1"/>
</dbReference>
<reference evidence="11" key="1">
    <citation type="submission" date="2011-10" db="EMBL/GenBank/DDBJ databases">
        <authorList>
            <person name="Genoscope - CEA"/>
        </authorList>
    </citation>
    <scope>NUCLEOTIDE SEQUENCE</scope>
    <source>
        <strain evidence="11">CBS 7064</strain>
    </source>
</reference>
<dbReference type="Gene3D" id="1.25.10.10">
    <property type="entry name" value="Leucine-rich Repeat Variant"/>
    <property type="match status" value="1"/>
</dbReference>
<gene>
    <name evidence="11" type="primary">Piso0_000440</name>
    <name evidence="10" type="ORF">GNLVRS01_PISO0A09394g</name>
    <name evidence="11" type="ORF">GNLVRS01_PISO0B09461g</name>
</gene>
<keyword evidence="3" id="KW-0158">Chromosome</keyword>
<evidence type="ECO:0000313" key="10">
    <source>
        <dbReference type="EMBL" id="CCE72842.1"/>
    </source>
</evidence>
<keyword evidence="12" id="KW-1185">Reference proteome</keyword>
<evidence type="ECO:0000256" key="3">
    <source>
        <dbReference type="ARBA" id="ARBA00022454"/>
    </source>
</evidence>
<comment type="subcellular location">
    <subcellularLocation>
        <location evidence="1">Chromosome</location>
    </subcellularLocation>
</comment>
<evidence type="ECO:0000259" key="9">
    <source>
        <dbReference type="Pfam" id="PF12719"/>
    </source>
</evidence>
<feature type="domain" description="Nuclear condensin complex subunit 3 C-terminal" evidence="9">
    <location>
        <begin position="648"/>
        <end position="950"/>
    </location>
</feature>
<dbReference type="InterPro" id="IPR027165">
    <property type="entry name" value="CND3"/>
</dbReference>
<comment type="similarity">
    <text evidence="2">Belongs to the CND3 (condensin subunit 3) family.</text>
</comment>
<dbReference type="AlphaFoldDB" id="G8YU02"/>
<keyword evidence="5" id="KW-0498">Mitosis</keyword>
<feature type="region of interest" description="Disordered" evidence="8">
    <location>
        <begin position="102"/>
        <end position="132"/>
    </location>
</feature>
<dbReference type="InterPro" id="IPR016024">
    <property type="entry name" value="ARM-type_fold"/>
</dbReference>
<evidence type="ECO:0000256" key="8">
    <source>
        <dbReference type="SAM" id="MobiDB-lite"/>
    </source>
</evidence>
<protein>
    <submittedName>
        <fullName evidence="11">Piso0_000440 protein</fullName>
    </submittedName>
</protein>
<sequence>MIINRPTVSLVKKIEDVSDINRCMALVFQDAQMSLSGHRKLVVVLTSLQERAIALGYEDSFTSGFVKLINKILSLKKGEKVGDRIAKFCSLFIATLNRNEQEEHSDSQGNKGGRTSDVQMGNKGDASISDEEDTASSGFVDYILRHLLRGIQAKDKNVRYRVVQLLAYIISHIGEIDEELFKALQWSLNRRLYDKEPGIRLQAVVAISCFQYINFEDEGAMENQSVNKTARALIHSMQNDESAEVRRAAMLNLIKNSTTLPLLLERARDVNSINRRLVYSKILKEIGHFKNLSFDIREQLLNWGLYDRDESVRETCATLLCSTWFDFASNDILSFIESLRVSESSVCDEAMRVFYKSLKNKFSDVEIKPEYWKELTLEKAFLLRTYYQYCNENSFYDLIDQYYPEPIALSETLEKYLNLRKHILNEHEELLTKFKDHTDQVHKYDAELETMLLEEHQLVNEETESSRENNKRLAKVKHLKERMKKKFKEKESYISEQRLLIEEYTTFKDELKDLDYIILQLMIISKDYDFSDEIGRRKMLQVIRHSLANDSLSDGLIATSLKVLQKISISDHDFSTMCTEIVTDIRDSYMDENDEDTFHSAIAGFADESSDDEKDSQRPSSTSDEASQNTKKRKMELKQPPDEVVIQSLLITQHLLELTDEPLESNFSLGSLIESLVRPAVLRNEQPYIRSLGMKCLGLFALLDRQLAIDNLYLFGIAATKADENLRIICVKIIIDIISTYGTSVLDIEGGVDSLSLARLFYKILRNFEMPELQCVVAEGLCKLFLADVMSGFGKAGNSSDDSRANGSEKANDDDQEKQLLETLILTYFHPINSSNESLRQILAFCIPVYAFSRADHQNNIASISGDCFYRMFREDGEFSKFDNAISPSTVLRQLIHWCDPSNLVNVDDTQAKRSPAPLWQAISFLQAVEQDTPKAIKKCIIVNLNRLHISEHLGSSLLEGLKTAVNDTKSVIESNQHYPDFVLDNTTEKSFDKFLQHVSNLSEKTSSNGDYEGNPSLPYVSPSQRSRSNSASVRSSQRAADTPDDHMSNTSAHSAQYLSPLSSPGSDHSIREREREKEDTNKEKDLSLDESLKNIDQLLDEEEDVQYDIALDDLEV</sequence>
<feature type="compositionally biased region" description="Polar residues" evidence="8">
    <location>
        <begin position="618"/>
        <end position="629"/>
    </location>
</feature>
<dbReference type="GO" id="GO:0000796">
    <property type="term" value="C:condensin complex"/>
    <property type="evidence" value="ECO:0007669"/>
    <property type="project" value="InterPro"/>
</dbReference>
<feature type="compositionally biased region" description="Low complexity" evidence="8">
    <location>
        <begin position="1021"/>
        <end position="1040"/>
    </location>
</feature>
<proteinExistence type="inferred from homology"/>
<accession>G8YU02</accession>
<dbReference type="eggNOG" id="KOG2025">
    <property type="taxonomic scope" value="Eukaryota"/>
</dbReference>
<dbReference type="PANTHER" id="PTHR14418:SF5">
    <property type="entry name" value="CONDENSIN COMPLEX SUBUNIT 3"/>
    <property type="match status" value="1"/>
</dbReference>
<evidence type="ECO:0000256" key="7">
    <source>
        <dbReference type="ARBA" id="ARBA00023306"/>
    </source>
</evidence>
<evidence type="ECO:0000313" key="12">
    <source>
        <dbReference type="Proteomes" id="UP000005222"/>
    </source>
</evidence>
<name>G8YU02_PICSO</name>
<dbReference type="GO" id="GO:0000793">
    <property type="term" value="C:condensed chromosome"/>
    <property type="evidence" value="ECO:0007669"/>
    <property type="project" value="TreeGrafter"/>
</dbReference>
<feature type="compositionally biased region" description="Basic and acidic residues" evidence="8">
    <location>
        <begin position="1069"/>
        <end position="1092"/>
    </location>
</feature>
<evidence type="ECO:0000256" key="4">
    <source>
        <dbReference type="ARBA" id="ARBA00022618"/>
    </source>
</evidence>
<feature type="region of interest" description="Disordered" evidence="8">
    <location>
        <begin position="796"/>
        <end position="815"/>
    </location>
</feature>
<evidence type="ECO:0000313" key="11">
    <source>
        <dbReference type="EMBL" id="CCE73403.1"/>
    </source>
</evidence>
<evidence type="ECO:0000256" key="1">
    <source>
        <dbReference type="ARBA" id="ARBA00004286"/>
    </source>
</evidence>
<feature type="region of interest" description="Disordered" evidence="8">
    <location>
        <begin position="1004"/>
        <end position="1092"/>
    </location>
</feature>
<keyword evidence="6" id="KW-0226">DNA condensation</keyword>
<dbReference type="OMA" id="FRATQIT"/>
<feature type="region of interest" description="Disordered" evidence="8">
    <location>
        <begin position="604"/>
        <end position="638"/>
    </location>
</feature>
<dbReference type="Proteomes" id="UP000005222">
    <property type="component" value="Chromosome B"/>
</dbReference>
<organism evidence="11 12">
    <name type="scientific">Pichia sorbitophila (strain ATCC MYA-4447 / BCRC 22081 / CBS 7064 / NBRC 10061 / NRRL Y-12695)</name>
    <name type="common">Hybrid yeast</name>
    <dbReference type="NCBI Taxonomy" id="559304"/>
    <lineage>
        <taxon>Eukaryota</taxon>
        <taxon>Fungi</taxon>
        <taxon>Dikarya</taxon>
        <taxon>Ascomycota</taxon>
        <taxon>Saccharomycotina</taxon>
        <taxon>Pichiomycetes</taxon>
        <taxon>Debaryomycetaceae</taxon>
        <taxon>Millerozyma</taxon>
    </lineage>
</organism>
<keyword evidence="4" id="KW-0132">Cell division</keyword>
<dbReference type="Proteomes" id="UP000005222">
    <property type="component" value="Chromosome A"/>
</dbReference>
<dbReference type="OrthoDB" id="27187at2759"/>
<keyword evidence="7" id="KW-0131">Cell cycle</keyword>
<evidence type="ECO:0000256" key="5">
    <source>
        <dbReference type="ARBA" id="ARBA00022776"/>
    </source>
</evidence>
<dbReference type="Pfam" id="PF12719">
    <property type="entry name" value="Cnd3"/>
    <property type="match status" value="1"/>
</dbReference>
<dbReference type="STRING" id="559304.G8YU02"/>
<dbReference type="EMBL" id="FO082059">
    <property type="protein sequence ID" value="CCE72842.1"/>
    <property type="molecule type" value="Genomic_DNA"/>
</dbReference>
<evidence type="ECO:0000256" key="6">
    <source>
        <dbReference type="ARBA" id="ARBA00023067"/>
    </source>
</evidence>
<evidence type="ECO:0000256" key="2">
    <source>
        <dbReference type="ARBA" id="ARBA00006533"/>
    </source>
</evidence>
<dbReference type="GO" id="GO:0051301">
    <property type="term" value="P:cell division"/>
    <property type="evidence" value="ECO:0007669"/>
    <property type="project" value="UniProtKB-KW"/>
</dbReference>
<dbReference type="FunCoup" id="G8YU02">
    <property type="interactions" value="386"/>
</dbReference>
<dbReference type="HOGENOM" id="CLU_004446_1_1_1"/>
<dbReference type="PANTHER" id="PTHR14418">
    <property type="entry name" value="CONDENSIN COMPLEX SUBUNIT 3-RELATED"/>
    <property type="match status" value="1"/>
</dbReference>